<dbReference type="Proteomes" id="UP001558613">
    <property type="component" value="Unassembled WGS sequence"/>
</dbReference>
<dbReference type="PANTHER" id="PTHR16515:SF58">
    <property type="entry name" value="ZINC FINGER PROTEIN 22"/>
    <property type="match status" value="1"/>
</dbReference>
<comment type="caution">
    <text evidence="9">The sequence shown here is derived from an EMBL/GenBank/DDBJ whole genome shotgun (WGS) entry which is preliminary data.</text>
</comment>
<feature type="domain" description="C2H2-type" evidence="8">
    <location>
        <begin position="421"/>
        <end position="448"/>
    </location>
</feature>
<feature type="coiled-coil region" evidence="6">
    <location>
        <begin position="508"/>
        <end position="542"/>
    </location>
</feature>
<feature type="compositionally biased region" description="Polar residues" evidence="7">
    <location>
        <begin position="176"/>
        <end position="188"/>
    </location>
</feature>
<dbReference type="Gene3D" id="3.30.160.60">
    <property type="entry name" value="Classic Zinc Finger"/>
    <property type="match status" value="4"/>
</dbReference>
<feature type="compositionally biased region" description="Basic and acidic residues" evidence="7">
    <location>
        <begin position="232"/>
        <end position="241"/>
    </location>
</feature>
<evidence type="ECO:0000256" key="7">
    <source>
        <dbReference type="SAM" id="MobiDB-lite"/>
    </source>
</evidence>
<feature type="domain" description="C2H2-type" evidence="8">
    <location>
        <begin position="393"/>
        <end position="420"/>
    </location>
</feature>
<proteinExistence type="predicted"/>
<evidence type="ECO:0000256" key="1">
    <source>
        <dbReference type="ARBA" id="ARBA00022723"/>
    </source>
</evidence>
<keyword evidence="2" id="KW-0677">Repeat</keyword>
<feature type="region of interest" description="Disordered" evidence="7">
    <location>
        <begin position="272"/>
        <end position="304"/>
    </location>
</feature>
<dbReference type="InterPro" id="IPR036236">
    <property type="entry name" value="Znf_C2H2_sf"/>
</dbReference>
<dbReference type="SMART" id="SM00355">
    <property type="entry name" value="ZnF_C2H2"/>
    <property type="match status" value="5"/>
</dbReference>
<keyword evidence="6" id="KW-0175">Coiled coil</keyword>
<dbReference type="PANTHER" id="PTHR16515">
    <property type="entry name" value="PR DOMAIN ZINC FINGER PROTEIN"/>
    <property type="match status" value="1"/>
</dbReference>
<evidence type="ECO:0000313" key="9">
    <source>
        <dbReference type="EMBL" id="KAL1261826.1"/>
    </source>
</evidence>
<dbReference type="InterPro" id="IPR050331">
    <property type="entry name" value="Zinc_finger"/>
</dbReference>
<dbReference type="InterPro" id="IPR013087">
    <property type="entry name" value="Znf_C2H2_type"/>
</dbReference>
<name>A0ABR3MBZ9_9TELE</name>
<evidence type="ECO:0000256" key="4">
    <source>
        <dbReference type="ARBA" id="ARBA00022833"/>
    </source>
</evidence>
<evidence type="ECO:0000256" key="2">
    <source>
        <dbReference type="ARBA" id="ARBA00022737"/>
    </source>
</evidence>
<evidence type="ECO:0000256" key="6">
    <source>
        <dbReference type="SAM" id="Coils"/>
    </source>
</evidence>
<dbReference type="PROSITE" id="PS00028">
    <property type="entry name" value="ZINC_FINGER_C2H2_1"/>
    <property type="match status" value="3"/>
</dbReference>
<evidence type="ECO:0000256" key="5">
    <source>
        <dbReference type="PROSITE-ProRule" id="PRU00042"/>
    </source>
</evidence>
<dbReference type="PROSITE" id="PS50157">
    <property type="entry name" value="ZINC_FINGER_C2H2_2"/>
    <property type="match status" value="5"/>
</dbReference>
<gene>
    <name evidence="9" type="ORF">QQF64_007091</name>
</gene>
<evidence type="ECO:0000256" key="3">
    <source>
        <dbReference type="ARBA" id="ARBA00022771"/>
    </source>
</evidence>
<sequence>MAESVKTFQAHLTAVMDSLVRASVCEITKLFQDTVNDYLVEISLNRKENEALKLRLRLTENKLRNERKYGMGWAASRRAAGLLGADDTVRKARRTDLQRGKQGKEWSADAWEEGTGGVRDERRDVFRVHLPTGGGGGGEEERICVSGERKEVASIKEEVEGYRSDSLRLLQEALQMNQTETSPSSPNPTHGEIVPASTGSESAAAEVWEEQPALSEAPVTGGDELSGLETALKAEREREEAESGLGSPSQETCGSEGVAFIGLDGLCSSQQAMSSSSHRADPAELQLPSAPTNKEEEEESGGESGDMLHFCARCGSGFNSTSDLMKHSCPAAEERPYQCSVCGRAFGHAWSLKSHECIQAGEQPHHCELCGKRFTHSRSLERHQLVHTGERPHRCPQCGRSFSRLGNLERHQRIHTGERPYECGTCGKRFSRVEYLKRHQHTHISDVMVKLPPLRNSHHCSQCNQTFSDTEHVSTRVAALHFNREDEYFAMNSDMDGDIENQVELEEKTRLINQVLELQNTLEDLSARVDAVKEENLKLKSENQVLGQYIENLMSASSVFQTTDSKSKRKRGHSCDAVTVALSR</sequence>
<feature type="domain" description="C2H2-type" evidence="8">
    <location>
        <begin position="365"/>
        <end position="392"/>
    </location>
</feature>
<accession>A0ABR3MBZ9</accession>
<keyword evidence="10" id="KW-1185">Reference proteome</keyword>
<dbReference type="Pfam" id="PF00096">
    <property type="entry name" value="zf-C2H2"/>
    <property type="match status" value="4"/>
</dbReference>
<reference evidence="9 10" key="1">
    <citation type="submission" date="2023-09" db="EMBL/GenBank/DDBJ databases">
        <authorList>
            <person name="Wang M."/>
        </authorList>
    </citation>
    <scope>NUCLEOTIDE SEQUENCE [LARGE SCALE GENOMIC DNA]</scope>
    <source>
        <strain evidence="9">GT-2023</strain>
        <tissue evidence="9">Liver</tissue>
    </source>
</reference>
<dbReference type="Pfam" id="PF10224">
    <property type="entry name" value="DUF2205"/>
    <property type="match status" value="1"/>
</dbReference>
<keyword evidence="4" id="KW-0862">Zinc</keyword>
<protein>
    <recommendedName>
        <fullName evidence="8">C2H2-type domain-containing protein</fullName>
    </recommendedName>
</protein>
<dbReference type="Gene3D" id="1.20.5.170">
    <property type="match status" value="1"/>
</dbReference>
<evidence type="ECO:0000313" key="10">
    <source>
        <dbReference type="Proteomes" id="UP001558613"/>
    </source>
</evidence>
<organism evidence="9 10">
    <name type="scientific">Cirrhinus molitorella</name>
    <name type="common">mud carp</name>
    <dbReference type="NCBI Taxonomy" id="172907"/>
    <lineage>
        <taxon>Eukaryota</taxon>
        <taxon>Metazoa</taxon>
        <taxon>Chordata</taxon>
        <taxon>Craniata</taxon>
        <taxon>Vertebrata</taxon>
        <taxon>Euteleostomi</taxon>
        <taxon>Actinopterygii</taxon>
        <taxon>Neopterygii</taxon>
        <taxon>Teleostei</taxon>
        <taxon>Ostariophysi</taxon>
        <taxon>Cypriniformes</taxon>
        <taxon>Cyprinidae</taxon>
        <taxon>Labeoninae</taxon>
        <taxon>Labeonini</taxon>
        <taxon>Cirrhinus</taxon>
    </lineage>
</organism>
<feature type="domain" description="C2H2-type" evidence="8">
    <location>
        <begin position="309"/>
        <end position="336"/>
    </location>
</feature>
<dbReference type="SUPFAM" id="SSF57667">
    <property type="entry name" value="beta-beta-alpha zinc fingers"/>
    <property type="match status" value="3"/>
</dbReference>
<feature type="domain" description="C2H2-type" evidence="8">
    <location>
        <begin position="337"/>
        <end position="364"/>
    </location>
</feature>
<dbReference type="InterPro" id="IPR019357">
    <property type="entry name" value="SCOC"/>
</dbReference>
<keyword evidence="1" id="KW-0479">Metal-binding</keyword>
<dbReference type="EMBL" id="JAYMGO010000014">
    <property type="protein sequence ID" value="KAL1261826.1"/>
    <property type="molecule type" value="Genomic_DNA"/>
</dbReference>
<evidence type="ECO:0000259" key="8">
    <source>
        <dbReference type="PROSITE" id="PS50157"/>
    </source>
</evidence>
<keyword evidence="3 5" id="KW-0863">Zinc-finger</keyword>
<feature type="region of interest" description="Disordered" evidence="7">
    <location>
        <begin position="176"/>
        <end position="253"/>
    </location>
</feature>